<dbReference type="PANTHER" id="PTHR43662">
    <property type="match status" value="1"/>
</dbReference>
<sequence>MASKKGIAVVVPALLLAATAVGSPVTAAAESRSAPVRVAEPGDQNGQDPDDQRNDGRNGDGGQQDGQNQNDQNGGQQGDQNGGQQGDQNGGQQGDQNGGQQGDQNGQNGDGQEGDQNGQGDNQGDNQGDQNQGQQNQGNQNQVKPGPDRGDFVSIRQAPRRNRPAVSRSGSRGSFTSRCGRNENQHHNPDNFIVAPGVRNGAHHIHDYVGNLSTDGFSTDESLAVAGTTCALNDRSTYFWPVMRNRAQRDDSDQAQQSTADGNVGRIVLPAQARMQFVGNPKSKVTAMPRFMRIITGDAKAGTNGTANARALWTCSGFENRAFTDKYPLCPRGSRVTRVLEFPSCWDGRNTDSANHRTHIVFPNGDGRCPSGTRAVPQLRMTLSYNLPNRPLAFAVDSFPEQGHDPVTDHADFENVMPDSLMRRAVACINGGRNC</sequence>
<feature type="region of interest" description="Disordered" evidence="1">
    <location>
        <begin position="24"/>
        <end position="190"/>
    </location>
</feature>
<feature type="compositionally biased region" description="Low complexity" evidence="1">
    <location>
        <begin position="114"/>
        <end position="142"/>
    </location>
</feature>
<accession>A0A7W3QND9</accession>
<organism evidence="4 5">
    <name type="scientific">Actinomadura namibiensis</name>
    <dbReference type="NCBI Taxonomy" id="182080"/>
    <lineage>
        <taxon>Bacteria</taxon>
        <taxon>Bacillati</taxon>
        <taxon>Actinomycetota</taxon>
        <taxon>Actinomycetes</taxon>
        <taxon>Streptosporangiales</taxon>
        <taxon>Thermomonosporaceae</taxon>
        <taxon>Actinomadura</taxon>
    </lineage>
</organism>
<proteinExistence type="predicted"/>
<gene>
    <name evidence="4" type="ORF">HNR61_005142</name>
</gene>
<feature type="domain" description="DUF1996" evidence="3">
    <location>
        <begin position="193"/>
        <end position="389"/>
    </location>
</feature>
<reference evidence="4 5" key="1">
    <citation type="submission" date="2020-08" db="EMBL/GenBank/DDBJ databases">
        <title>Genomic Encyclopedia of Type Strains, Phase IV (KMG-IV): sequencing the most valuable type-strain genomes for metagenomic binning, comparative biology and taxonomic classification.</title>
        <authorList>
            <person name="Goeker M."/>
        </authorList>
    </citation>
    <scope>NUCLEOTIDE SEQUENCE [LARGE SCALE GENOMIC DNA]</scope>
    <source>
        <strain evidence="4 5">DSM 44197</strain>
    </source>
</reference>
<feature type="compositionally biased region" description="Basic and acidic residues" evidence="1">
    <location>
        <begin position="180"/>
        <end position="189"/>
    </location>
</feature>
<keyword evidence="5" id="KW-1185">Reference proteome</keyword>
<feature type="chain" id="PRO_5038427505" description="DUF1996 domain-containing protein" evidence="2">
    <location>
        <begin position="28"/>
        <end position="435"/>
    </location>
</feature>
<keyword evidence="2" id="KW-0732">Signal</keyword>
<evidence type="ECO:0000256" key="2">
    <source>
        <dbReference type="SAM" id="SignalP"/>
    </source>
</evidence>
<evidence type="ECO:0000313" key="5">
    <source>
        <dbReference type="Proteomes" id="UP000572680"/>
    </source>
</evidence>
<dbReference type="AlphaFoldDB" id="A0A7W3QND9"/>
<dbReference type="RefSeq" id="WP_182845692.1">
    <property type="nucleotide sequence ID" value="NZ_BAAALP010000088.1"/>
</dbReference>
<feature type="signal peptide" evidence="2">
    <location>
        <begin position="1"/>
        <end position="27"/>
    </location>
</feature>
<dbReference type="PANTHER" id="PTHR43662:SF3">
    <property type="entry name" value="DOMAIN PROTEIN, PUTATIVE (AFU_ORTHOLOGUE AFUA_6G11970)-RELATED"/>
    <property type="match status" value="1"/>
</dbReference>
<dbReference type="Proteomes" id="UP000572680">
    <property type="component" value="Unassembled WGS sequence"/>
</dbReference>
<dbReference type="Pfam" id="PF09362">
    <property type="entry name" value="DUF1996"/>
    <property type="match status" value="1"/>
</dbReference>
<feature type="compositionally biased region" description="Low complexity" evidence="1">
    <location>
        <begin position="167"/>
        <end position="179"/>
    </location>
</feature>
<protein>
    <recommendedName>
        <fullName evidence="3">DUF1996 domain-containing protein</fullName>
    </recommendedName>
</protein>
<feature type="compositionally biased region" description="Low complexity" evidence="1">
    <location>
        <begin position="65"/>
        <end position="74"/>
    </location>
</feature>
<dbReference type="EMBL" id="JACJIA010000007">
    <property type="protein sequence ID" value="MBA8953489.1"/>
    <property type="molecule type" value="Genomic_DNA"/>
</dbReference>
<evidence type="ECO:0000259" key="3">
    <source>
        <dbReference type="Pfam" id="PF09362"/>
    </source>
</evidence>
<comment type="caution">
    <text evidence="4">The sequence shown here is derived from an EMBL/GenBank/DDBJ whole genome shotgun (WGS) entry which is preliminary data.</text>
</comment>
<evidence type="ECO:0000313" key="4">
    <source>
        <dbReference type="EMBL" id="MBA8953489.1"/>
    </source>
</evidence>
<dbReference type="InterPro" id="IPR018535">
    <property type="entry name" value="DUF1996"/>
</dbReference>
<feature type="compositionally biased region" description="Gly residues" evidence="1">
    <location>
        <begin position="75"/>
        <end position="101"/>
    </location>
</feature>
<name>A0A7W3QND9_ACTNM</name>
<evidence type="ECO:0000256" key="1">
    <source>
        <dbReference type="SAM" id="MobiDB-lite"/>
    </source>
</evidence>